<name>A0AAJ5QPR2_9GAMM</name>
<dbReference type="RefSeq" id="WP_269950706.1">
    <property type="nucleotide sequence ID" value="NZ_CP104760.1"/>
</dbReference>
<dbReference type="Proteomes" id="UP001211544">
    <property type="component" value="Plasmid pGABEKP28_2"/>
</dbReference>
<dbReference type="SUPFAM" id="SSF160719">
    <property type="entry name" value="gpW/gp25-like"/>
    <property type="match status" value="1"/>
</dbReference>
<dbReference type="KEGG" id="kpie:N5580_20965"/>
<reference evidence="3 4" key="1">
    <citation type="journal article" date="2022" name="J Glob Antimicrob Resist">
        <title>First complete genome of a multidrug resistant strain of the novel human pathogen Kalamiella piersonii (GABEKP28) identified in human saliva.</title>
        <authorList>
            <person name="McDonagh F."/>
            <person name="Singh N.K."/>
            <person name="Venkateswaran K."/>
            <person name="Lonappan A.M."/>
            <person name="Hallahan B."/>
            <person name="Tuohy A."/>
            <person name="Burke L."/>
            <person name="Kovarova A."/>
            <person name="Miliotis G."/>
        </authorList>
    </citation>
    <scope>NUCLEOTIDE SEQUENCE [LARGE SCALE GENOMIC DNA]</scope>
    <source>
        <strain evidence="3 4">GABEKP28</strain>
    </source>
</reference>
<dbReference type="EMBL" id="CP104760">
    <property type="protein sequence ID" value="WBG93433.1"/>
    <property type="molecule type" value="Genomic_DNA"/>
</dbReference>
<keyword evidence="3" id="KW-0614">Plasmid</keyword>
<evidence type="ECO:0000259" key="2">
    <source>
        <dbReference type="Pfam" id="PF04965"/>
    </source>
</evidence>
<dbReference type="InterPro" id="IPR053176">
    <property type="entry name" value="T6SS_TssE1-like"/>
</dbReference>
<protein>
    <submittedName>
        <fullName evidence="3">Type VI secretion system baseplate subunit TssE</fullName>
    </submittedName>
</protein>
<accession>A0AAJ5QPR2</accession>
<dbReference type="AlphaFoldDB" id="A0AAJ5QPR2"/>
<feature type="domain" description="IraD/Gp25-like" evidence="2">
    <location>
        <begin position="59"/>
        <end position="161"/>
    </location>
</feature>
<evidence type="ECO:0000313" key="3">
    <source>
        <dbReference type="EMBL" id="WBG93433.1"/>
    </source>
</evidence>
<feature type="compositionally biased region" description="Basic and acidic residues" evidence="1">
    <location>
        <begin position="1"/>
        <end position="14"/>
    </location>
</feature>
<dbReference type="InterPro" id="IPR007048">
    <property type="entry name" value="IraD/Gp25-like"/>
</dbReference>
<geneLocation type="plasmid" evidence="3 4">
    <name>pGABEKP28_2</name>
</geneLocation>
<dbReference type="InterPro" id="IPR017737">
    <property type="entry name" value="TssE1-like"/>
</dbReference>
<keyword evidence="4" id="KW-1185">Reference proteome</keyword>
<organism evidence="3 4">
    <name type="scientific">Pantoea piersonii</name>
    <dbReference type="NCBI Taxonomy" id="2364647"/>
    <lineage>
        <taxon>Bacteria</taxon>
        <taxon>Pseudomonadati</taxon>
        <taxon>Pseudomonadota</taxon>
        <taxon>Gammaproteobacteria</taxon>
        <taxon>Enterobacterales</taxon>
        <taxon>Erwiniaceae</taxon>
        <taxon>Pantoea</taxon>
    </lineage>
</organism>
<dbReference type="PANTHER" id="PTHR38595">
    <property type="entry name" value="CYTOPLASMIC PROTEIN-RELATED"/>
    <property type="match status" value="1"/>
</dbReference>
<dbReference type="Pfam" id="PF04965">
    <property type="entry name" value="GPW_gp25"/>
    <property type="match status" value="1"/>
</dbReference>
<dbReference type="NCBIfam" id="TIGR03357">
    <property type="entry name" value="VI_zyme"/>
    <property type="match status" value="1"/>
</dbReference>
<proteinExistence type="predicted"/>
<evidence type="ECO:0000313" key="4">
    <source>
        <dbReference type="Proteomes" id="UP001211544"/>
    </source>
</evidence>
<gene>
    <name evidence="3" type="primary">tssE</name>
    <name evidence="3" type="ORF">N5580_20965</name>
</gene>
<feature type="region of interest" description="Disordered" evidence="1">
    <location>
        <begin position="1"/>
        <end position="47"/>
    </location>
</feature>
<sequence length="189" mass="21924">MKPLRAESDAEADRSLSGTASRRLNPHDRMRPSILDRLTDDEPDRPARTEMRNVISHQTLRSQVLRDLQWLFNCINNTSQLDLRPYPQVRASVLNFGVEPLAGQRISEIEWETVRRQLTQAIIQFEPRIIAQDLTLRCISDPHSLTTHNVLSIEIKGNLWCVPWPLAFLFRTELDLEHSRYELKDSEGT</sequence>
<dbReference type="PANTHER" id="PTHR38595:SF1">
    <property type="entry name" value="TYPE VI SECRETION SYSTEM COMPONENT TSSE1"/>
    <property type="match status" value="1"/>
</dbReference>
<feature type="compositionally biased region" description="Basic and acidic residues" evidence="1">
    <location>
        <begin position="37"/>
        <end position="47"/>
    </location>
</feature>
<evidence type="ECO:0000256" key="1">
    <source>
        <dbReference type="SAM" id="MobiDB-lite"/>
    </source>
</evidence>